<reference evidence="1 2" key="1">
    <citation type="submission" date="2020-07" db="EMBL/GenBank/DDBJ databases">
        <title>Bacterium isolated from marien macroalgae.</title>
        <authorList>
            <person name="Zhu K."/>
            <person name="Lu D."/>
            <person name="Du Z."/>
        </authorList>
    </citation>
    <scope>NUCLEOTIDE SEQUENCE [LARGE SCALE GENOMIC DNA]</scope>
    <source>
        <strain evidence="1 2">3-1745</strain>
    </source>
</reference>
<evidence type="ECO:0000313" key="2">
    <source>
        <dbReference type="Proteomes" id="UP000538931"/>
    </source>
</evidence>
<dbReference type="Proteomes" id="UP000538931">
    <property type="component" value="Unassembled WGS sequence"/>
</dbReference>
<organism evidence="1 2">
    <name type="scientific">Marinobacterium marinum</name>
    <dbReference type="NCBI Taxonomy" id="2756129"/>
    <lineage>
        <taxon>Bacteria</taxon>
        <taxon>Pseudomonadati</taxon>
        <taxon>Pseudomonadota</taxon>
        <taxon>Gammaproteobacteria</taxon>
        <taxon>Oceanospirillales</taxon>
        <taxon>Oceanospirillaceae</taxon>
        <taxon>Marinobacterium</taxon>
    </lineage>
</organism>
<dbReference type="RefSeq" id="WP_181737146.1">
    <property type="nucleotide sequence ID" value="NZ_JACEMT010000034.1"/>
</dbReference>
<dbReference type="Pfam" id="PF14106">
    <property type="entry name" value="DUF4279"/>
    <property type="match status" value="1"/>
</dbReference>
<gene>
    <name evidence="1" type="ORF">H1S06_03120</name>
</gene>
<comment type="caution">
    <text evidence="1">The sequence shown here is derived from an EMBL/GenBank/DDBJ whole genome shotgun (WGS) entry which is preliminary data.</text>
</comment>
<dbReference type="EMBL" id="JACEMT010000034">
    <property type="protein sequence ID" value="MBA4501358.1"/>
    <property type="molecule type" value="Genomic_DNA"/>
</dbReference>
<dbReference type="InterPro" id="IPR025459">
    <property type="entry name" value="DUF4279"/>
</dbReference>
<name>A0A7W2ABR2_9GAMM</name>
<sequence length="155" mass="17511">MQSYEIDDHYATCTGTYATLRITSESMDPDAISALIGCEPTRSFKKGEQRTKRSDVNNRFYPRHGWFYSTKDLSESRDCRRHLEILLARPLKDAGGLEGLRDRGCEMSVAIMYGYTQGGPTISPDQMRGLADAGVEVWWDLYHEPEIQGDESGCC</sequence>
<evidence type="ECO:0000313" key="1">
    <source>
        <dbReference type="EMBL" id="MBA4501358.1"/>
    </source>
</evidence>
<protein>
    <submittedName>
        <fullName evidence="1">DUF4279 domain-containing protein</fullName>
    </submittedName>
</protein>
<accession>A0A7W2ABR2</accession>
<proteinExistence type="predicted"/>
<dbReference type="AlphaFoldDB" id="A0A7W2ABR2"/>
<keyword evidence="2" id="KW-1185">Reference proteome</keyword>